<keyword evidence="5 8" id="KW-1133">Transmembrane helix</keyword>
<evidence type="ECO:0000313" key="11">
    <source>
        <dbReference type="EMBL" id="QES50554.1"/>
    </source>
</evidence>
<keyword evidence="2 8" id="KW-1003">Cell membrane</keyword>
<keyword evidence="4 8" id="KW-0812">Transmembrane</keyword>
<proteinExistence type="inferred from homology"/>
<evidence type="ECO:0000256" key="4">
    <source>
        <dbReference type="ARBA" id="ARBA00022692"/>
    </source>
</evidence>
<reference evidence="11 12" key="1">
    <citation type="submission" date="2018-05" db="EMBL/GenBank/DDBJ databases">
        <title>Streptomyces venezuelae.</title>
        <authorList>
            <person name="Kim W."/>
            <person name="Lee N."/>
            <person name="Cho B.-K."/>
        </authorList>
    </citation>
    <scope>NUCLEOTIDE SEQUENCE [LARGE SCALE GENOMIC DNA]</scope>
    <source>
        <strain evidence="11 12">ATCC 21782</strain>
    </source>
</reference>
<feature type="region of interest" description="Disordered" evidence="9">
    <location>
        <begin position="1"/>
        <end position="64"/>
    </location>
</feature>
<feature type="compositionally biased region" description="Low complexity" evidence="9">
    <location>
        <begin position="33"/>
        <end position="42"/>
    </location>
</feature>
<dbReference type="GO" id="GO:0043093">
    <property type="term" value="P:FtsZ-dependent cytokinesis"/>
    <property type="evidence" value="ECO:0007669"/>
    <property type="project" value="UniProtKB-UniRule"/>
</dbReference>
<name>A0A5P2D5Z2_STRVZ</name>
<comment type="subcellular location">
    <subcellularLocation>
        <location evidence="8">Cell membrane</location>
        <topology evidence="8">Single-pass type II membrane protein</topology>
    </subcellularLocation>
    <subcellularLocation>
        <location evidence="1">Membrane</location>
    </subcellularLocation>
    <text evidence="8">Localizes to the division septum.</text>
</comment>
<dbReference type="RefSeq" id="WP_150210298.1">
    <property type="nucleotide sequence ID" value="NZ_CP029190.1"/>
</dbReference>
<sequence>MAGATTAERGNPGSGKSGRPPTSRKPPKLPWFSRPAKSSKAPKSPKPPRPAKSPKPAKGPGWKKFSRGPVAAALAAAVLLGGGGSWLLYGSDWLRVETVTATGTEVLTPRQVLDAAAVPVGAPLATVDTDEIESRLRARLPRIESVDVVRSWPDGIGLKVTERKPVLLIKKDAKFVEVDASGVRFDTVPNPPKGVPVLQLDAGRSPSLRRFDEERLLHEAVGIARALPEAVARETLRVSVGSYDSVVLELSRDRTVMWGSAEQGEAKARALTALLKAAPKADHFDVSAPTAPAVSGS</sequence>
<dbReference type="GO" id="GO:0032153">
    <property type="term" value="C:cell division site"/>
    <property type="evidence" value="ECO:0007669"/>
    <property type="project" value="UniProtKB-UniRule"/>
</dbReference>
<dbReference type="Gene3D" id="3.10.20.310">
    <property type="entry name" value="membrane protein fhac"/>
    <property type="match status" value="1"/>
</dbReference>
<dbReference type="InterPro" id="IPR034746">
    <property type="entry name" value="POTRA"/>
</dbReference>
<evidence type="ECO:0000256" key="6">
    <source>
        <dbReference type="ARBA" id="ARBA00023136"/>
    </source>
</evidence>
<keyword evidence="7 8" id="KW-0131">Cell cycle</keyword>
<dbReference type="Proteomes" id="UP000325211">
    <property type="component" value="Chromosome"/>
</dbReference>
<feature type="compositionally biased region" description="Pro residues" evidence="9">
    <location>
        <begin position="44"/>
        <end position="53"/>
    </location>
</feature>
<dbReference type="OrthoDB" id="9790760at2"/>
<evidence type="ECO:0000256" key="9">
    <source>
        <dbReference type="SAM" id="MobiDB-lite"/>
    </source>
</evidence>
<dbReference type="HAMAP" id="MF_00911">
    <property type="entry name" value="FtsQ_subfam"/>
    <property type="match status" value="1"/>
</dbReference>
<dbReference type="PANTHER" id="PTHR37820:SF1">
    <property type="entry name" value="CELL DIVISION PROTEIN FTSQ"/>
    <property type="match status" value="1"/>
</dbReference>
<keyword evidence="6 8" id="KW-0472">Membrane</keyword>
<dbReference type="InterPro" id="IPR050487">
    <property type="entry name" value="FtsQ_DivIB"/>
</dbReference>
<evidence type="ECO:0000313" key="12">
    <source>
        <dbReference type="Proteomes" id="UP000325211"/>
    </source>
</evidence>
<feature type="domain" description="POTRA" evidence="10">
    <location>
        <begin position="94"/>
        <end position="163"/>
    </location>
</feature>
<dbReference type="AlphaFoldDB" id="A0A5P2D5Z2"/>
<evidence type="ECO:0000256" key="5">
    <source>
        <dbReference type="ARBA" id="ARBA00022989"/>
    </source>
</evidence>
<dbReference type="GO" id="GO:0005886">
    <property type="term" value="C:plasma membrane"/>
    <property type="evidence" value="ECO:0007669"/>
    <property type="project" value="UniProtKB-SubCell"/>
</dbReference>
<dbReference type="InterPro" id="IPR013685">
    <property type="entry name" value="POTRA_FtsQ_type"/>
</dbReference>
<comment type="similarity">
    <text evidence="8">Belongs to the FtsQ/DivIB family. FtsQ subfamily.</text>
</comment>
<keyword evidence="3 8" id="KW-0132">Cell division</keyword>
<gene>
    <name evidence="8" type="primary">ftsQ</name>
    <name evidence="11" type="ORF">DEJ50_24715</name>
</gene>
<evidence type="ECO:0000259" key="10">
    <source>
        <dbReference type="PROSITE" id="PS51779"/>
    </source>
</evidence>
<evidence type="ECO:0000256" key="1">
    <source>
        <dbReference type="ARBA" id="ARBA00004370"/>
    </source>
</evidence>
<organism evidence="11 12">
    <name type="scientific">Streptomyces venezuelae</name>
    <dbReference type="NCBI Taxonomy" id="54571"/>
    <lineage>
        <taxon>Bacteria</taxon>
        <taxon>Bacillati</taxon>
        <taxon>Actinomycetota</taxon>
        <taxon>Actinomycetes</taxon>
        <taxon>Kitasatosporales</taxon>
        <taxon>Streptomycetaceae</taxon>
        <taxon>Streptomyces</taxon>
    </lineage>
</organism>
<feature type="transmembrane region" description="Helical" evidence="8">
    <location>
        <begin position="70"/>
        <end position="89"/>
    </location>
</feature>
<dbReference type="Pfam" id="PF08478">
    <property type="entry name" value="POTRA_1"/>
    <property type="match status" value="1"/>
</dbReference>
<evidence type="ECO:0000256" key="7">
    <source>
        <dbReference type="ARBA" id="ARBA00023306"/>
    </source>
</evidence>
<evidence type="ECO:0000256" key="2">
    <source>
        <dbReference type="ARBA" id="ARBA00022475"/>
    </source>
</evidence>
<evidence type="ECO:0000256" key="8">
    <source>
        <dbReference type="HAMAP-Rule" id="MF_00911"/>
    </source>
</evidence>
<comment type="function">
    <text evidence="8">Essential cell division protein.</text>
</comment>
<accession>A0A5P2D5Z2</accession>
<evidence type="ECO:0000256" key="3">
    <source>
        <dbReference type="ARBA" id="ARBA00022618"/>
    </source>
</evidence>
<protein>
    <recommendedName>
        <fullName evidence="8">Cell division protein FtsQ</fullName>
    </recommendedName>
</protein>
<dbReference type="PANTHER" id="PTHR37820">
    <property type="entry name" value="CELL DIVISION PROTEIN DIVIB"/>
    <property type="match status" value="1"/>
</dbReference>
<dbReference type="PROSITE" id="PS51779">
    <property type="entry name" value="POTRA"/>
    <property type="match status" value="1"/>
</dbReference>
<dbReference type="InterPro" id="IPR026579">
    <property type="entry name" value="FtsQ"/>
</dbReference>
<dbReference type="EMBL" id="CP029190">
    <property type="protein sequence ID" value="QES50554.1"/>
    <property type="molecule type" value="Genomic_DNA"/>
</dbReference>
<feature type="compositionally biased region" description="Low complexity" evidence="9">
    <location>
        <begin position="54"/>
        <end position="64"/>
    </location>
</feature>
<dbReference type="GO" id="GO:0090529">
    <property type="term" value="P:cell septum assembly"/>
    <property type="evidence" value="ECO:0007669"/>
    <property type="project" value="InterPro"/>
</dbReference>